<sequence length="418" mass="45354">MPPVNQAALSAGVIAVSVAVAAAIAVYESPELRRMADDLRRKIAIALHSLGDNIQPDQRPNPQDPLFNRPEDAEGFMQSRAEPGVDADEETKRRQREELMYWNSLRLQKKDQEGAASQKDPQQQQQTPPPVPQKPTHSSTFDDFLHRDRSSPQGTYVFNTGADPRQEDEGLLRRRGPEGVRGFRSWTPVNPFADENGIELDEQHPVMQPNIISPGRDEMSDIYSATATEPASPVQKPATAGMPTSADMPTSAAIFPASADHNISAVLFDAAAHLDLQKRQQPASEDSHTVERELGEDEYMTAGQDDTDRDAYASIQAWAQDSHNSNPGFYSPLPVSPSAPMSEPELISEGVLTPTDSVSVISSSEDLGNATAPAANTQDATVYYDVVSDDEDDGIATPVSWSEVGSVISESDAGHVRA</sequence>
<feature type="region of interest" description="Disordered" evidence="1">
    <location>
        <begin position="111"/>
        <end position="188"/>
    </location>
</feature>
<dbReference type="VEuPathDB" id="FungiDB:GGTG_02956"/>
<dbReference type="Proteomes" id="UP000006039">
    <property type="component" value="Unassembled WGS sequence"/>
</dbReference>
<feature type="region of interest" description="Disordered" evidence="1">
    <location>
        <begin position="52"/>
        <end position="71"/>
    </location>
</feature>
<reference evidence="3" key="5">
    <citation type="submission" date="2018-04" db="UniProtKB">
        <authorList>
            <consortium name="EnsemblFungi"/>
        </authorList>
    </citation>
    <scope>IDENTIFICATION</scope>
    <source>
        <strain evidence="3">R3-111a-1</strain>
    </source>
</reference>
<reference evidence="4" key="1">
    <citation type="submission" date="2010-07" db="EMBL/GenBank/DDBJ databases">
        <title>The genome sequence of Gaeumannomyces graminis var. tritici strain R3-111a-1.</title>
        <authorList>
            <consortium name="The Broad Institute Genome Sequencing Platform"/>
            <person name="Ma L.-J."/>
            <person name="Dead R."/>
            <person name="Young S."/>
            <person name="Zeng Q."/>
            <person name="Koehrsen M."/>
            <person name="Alvarado L."/>
            <person name="Berlin A."/>
            <person name="Chapman S.B."/>
            <person name="Chen Z."/>
            <person name="Freedman E."/>
            <person name="Gellesch M."/>
            <person name="Goldberg J."/>
            <person name="Griggs A."/>
            <person name="Gujja S."/>
            <person name="Heilman E.R."/>
            <person name="Heiman D."/>
            <person name="Hepburn T."/>
            <person name="Howarth C."/>
            <person name="Jen D."/>
            <person name="Larson L."/>
            <person name="Mehta T."/>
            <person name="Neiman D."/>
            <person name="Pearson M."/>
            <person name="Roberts A."/>
            <person name="Saif S."/>
            <person name="Shea T."/>
            <person name="Shenoy N."/>
            <person name="Sisk P."/>
            <person name="Stolte C."/>
            <person name="Sykes S."/>
            <person name="Walk T."/>
            <person name="White J."/>
            <person name="Yandava C."/>
            <person name="Haas B."/>
            <person name="Nusbaum C."/>
            <person name="Birren B."/>
        </authorList>
    </citation>
    <scope>NUCLEOTIDE SEQUENCE [LARGE SCALE GENOMIC DNA]</scope>
    <source>
        <strain evidence="4">R3-111a-1</strain>
    </source>
</reference>
<feature type="compositionally biased region" description="Basic and acidic residues" evidence="1">
    <location>
        <begin position="164"/>
        <end position="178"/>
    </location>
</feature>
<reference evidence="2" key="3">
    <citation type="submission" date="2010-09" db="EMBL/GenBank/DDBJ databases">
        <title>Annotation of Gaeumannomyces graminis var. tritici R3-111a-1.</title>
        <authorList>
            <consortium name="The Broad Institute Genome Sequencing Platform"/>
            <person name="Ma L.-J."/>
            <person name="Dead R."/>
            <person name="Young S.K."/>
            <person name="Zeng Q."/>
            <person name="Gargeya S."/>
            <person name="Fitzgerald M."/>
            <person name="Haas B."/>
            <person name="Abouelleil A."/>
            <person name="Alvarado L."/>
            <person name="Arachchi H.M."/>
            <person name="Berlin A."/>
            <person name="Brown A."/>
            <person name="Chapman S.B."/>
            <person name="Chen Z."/>
            <person name="Dunbar C."/>
            <person name="Freedman E."/>
            <person name="Gearin G."/>
            <person name="Gellesch M."/>
            <person name="Goldberg J."/>
            <person name="Griggs A."/>
            <person name="Gujja S."/>
            <person name="Heiman D."/>
            <person name="Howarth C."/>
            <person name="Larson L."/>
            <person name="Lui A."/>
            <person name="MacDonald P.J.P."/>
            <person name="Mehta T."/>
            <person name="Montmayeur A."/>
            <person name="Murphy C."/>
            <person name="Neiman D."/>
            <person name="Pearson M."/>
            <person name="Priest M."/>
            <person name="Roberts A."/>
            <person name="Saif S."/>
            <person name="Shea T."/>
            <person name="Shenoy N."/>
            <person name="Sisk P."/>
            <person name="Stolte C."/>
            <person name="Sykes S."/>
            <person name="Yandava C."/>
            <person name="Wortman J."/>
            <person name="Nusbaum C."/>
            <person name="Birren B."/>
        </authorList>
    </citation>
    <scope>NUCLEOTIDE SEQUENCE</scope>
    <source>
        <strain evidence="2">R3-111a-1</strain>
    </source>
</reference>
<dbReference type="RefSeq" id="XP_009218998.1">
    <property type="nucleotide sequence ID" value="XM_009220734.1"/>
</dbReference>
<dbReference type="eggNOG" id="ENOG502SII2">
    <property type="taxonomic scope" value="Eukaryota"/>
</dbReference>
<organism evidence="2">
    <name type="scientific">Gaeumannomyces tritici (strain R3-111a-1)</name>
    <name type="common">Wheat and barley take-all root rot fungus</name>
    <name type="synonym">Gaeumannomyces graminis var. tritici</name>
    <dbReference type="NCBI Taxonomy" id="644352"/>
    <lineage>
        <taxon>Eukaryota</taxon>
        <taxon>Fungi</taxon>
        <taxon>Dikarya</taxon>
        <taxon>Ascomycota</taxon>
        <taxon>Pezizomycotina</taxon>
        <taxon>Sordariomycetes</taxon>
        <taxon>Sordariomycetidae</taxon>
        <taxon>Magnaporthales</taxon>
        <taxon>Magnaporthaceae</taxon>
        <taxon>Gaeumannomyces</taxon>
    </lineage>
</organism>
<dbReference type="HOGENOM" id="CLU_038611_0_0_1"/>
<gene>
    <name evidence="3" type="primary">20343414</name>
    <name evidence="2" type="ORF">GGTG_02956</name>
</gene>
<dbReference type="EnsemblFungi" id="EJT77853">
    <property type="protein sequence ID" value="EJT77853"/>
    <property type="gene ID" value="GGTG_02956"/>
</dbReference>
<evidence type="ECO:0000313" key="4">
    <source>
        <dbReference type="Proteomes" id="UP000006039"/>
    </source>
</evidence>
<evidence type="ECO:0000313" key="2">
    <source>
        <dbReference type="EMBL" id="EJT77853.1"/>
    </source>
</evidence>
<evidence type="ECO:0000256" key="1">
    <source>
        <dbReference type="SAM" id="MobiDB-lite"/>
    </source>
</evidence>
<reference evidence="2" key="2">
    <citation type="submission" date="2010-07" db="EMBL/GenBank/DDBJ databases">
        <authorList>
            <consortium name="The Broad Institute Genome Sequencing Platform"/>
            <consortium name="Broad Institute Genome Sequencing Center for Infectious Disease"/>
            <person name="Ma L.-J."/>
            <person name="Dead R."/>
            <person name="Young S."/>
            <person name="Zeng Q."/>
            <person name="Koehrsen M."/>
            <person name="Alvarado L."/>
            <person name="Berlin A."/>
            <person name="Chapman S.B."/>
            <person name="Chen Z."/>
            <person name="Freedman E."/>
            <person name="Gellesch M."/>
            <person name="Goldberg J."/>
            <person name="Griggs A."/>
            <person name="Gujja S."/>
            <person name="Heilman E.R."/>
            <person name="Heiman D."/>
            <person name="Hepburn T."/>
            <person name="Howarth C."/>
            <person name="Jen D."/>
            <person name="Larson L."/>
            <person name="Mehta T."/>
            <person name="Neiman D."/>
            <person name="Pearson M."/>
            <person name="Roberts A."/>
            <person name="Saif S."/>
            <person name="Shea T."/>
            <person name="Shenoy N."/>
            <person name="Sisk P."/>
            <person name="Stolte C."/>
            <person name="Sykes S."/>
            <person name="Walk T."/>
            <person name="White J."/>
            <person name="Yandava C."/>
            <person name="Haas B."/>
            <person name="Nusbaum C."/>
            <person name="Birren B."/>
        </authorList>
    </citation>
    <scope>NUCLEOTIDE SEQUENCE</scope>
    <source>
        <strain evidence="2">R3-111a-1</strain>
    </source>
</reference>
<dbReference type="GeneID" id="20343414"/>
<name>J3NNV0_GAET3</name>
<proteinExistence type="predicted"/>
<evidence type="ECO:0000313" key="3">
    <source>
        <dbReference type="EnsemblFungi" id="EJT77853"/>
    </source>
</evidence>
<feature type="region of interest" description="Disordered" evidence="1">
    <location>
        <begin position="323"/>
        <end position="343"/>
    </location>
</feature>
<dbReference type="STRING" id="644352.J3NNV0"/>
<reference evidence="3" key="4">
    <citation type="journal article" date="2015" name="G3 (Bethesda)">
        <title>Genome sequences of three phytopathogenic species of the Magnaporthaceae family of fungi.</title>
        <authorList>
            <person name="Okagaki L.H."/>
            <person name="Nunes C.C."/>
            <person name="Sailsbery J."/>
            <person name="Clay B."/>
            <person name="Brown D."/>
            <person name="John T."/>
            <person name="Oh Y."/>
            <person name="Young N."/>
            <person name="Fitzgerald M."/>
            <person name="Haas B.J."/>
            <person name="Zeng Q."/>
            <person name="Young S."/>
            <person name="Adiconis X."/>
            <person name="Fan L."/>
            <person name="Levin J.Z."/>
            <person name="Mitchell T.K."/>
            <person name="Okubara P.A."/>
            <person name="Farman M.L."/>
            <person name="Kohn L.M."/>
            <person name="Birren B."/>
            <person name="Ma L.-J."/>
            <person name="Dean R.A."/>
        </authorList>
    </citation>
    <scope>NUCLEOTIDE SEQUENCE</scope>
    <source>
        <strain evidence="3">R3-111a-1</strain>
    </source>
</reference>
<protein>
    <submittedName>
        <fullName evidence="2 3">Uncharacterized protein</fullName>
    </submittedName>
</protein>
<dbReference type="EMBL" id="GL385396">
    <property type="protein sequence ID" value="EJT77853.1"/>
    <property type="molecule type" value="Genomic_DNA"/>
</dbReference>
<keyword evidence="4" id="KW-1185">Reference proteome</keyword>
<dbReference type="AlphaFoldDB" id="J3NNV0"/>
<feature type="region of interest" description="Disordered" evidence="1">
    <location>
        <begin position="278"/>
        <end position="297"/>
    </location>
</feature>
<accession>J3NNV0</accession>
<dbReference type="OrthoDB" id="3926760at2759"/>